<gene>
    <name evidence="1" type="ORF">Pa4123_86570</name>
</gene>
<dbReference type="Proteomes" id="UP001144280">
    <property type="component" value="Unassembled WGS sequence"/>
</dbReference>
<protein>
    <submittedName>
        <fullName evidence="1">Uncharacterized protein</fullName>
    </submittedName>
</protein>
<accession>A0ABQ5R9F1</accession>
<comment type="caution">
    <text evidence="1">The sequence shown here is derived from an EMBL/GenBank/DDBJ whole genome shotgun (WGS) entry which is preliminary data.</text>
</comment>
<proteinExistence type="predicted"/>
<organism evidence="1 2">
    <name type="scientific">Phytohabitans aurantiacus</name>
    <dbReference type="NCBI Taxonomy" id="3016789"/>
    <lineage>
        <taxon>Bacteria</taxon>
        <taxon>Bacillati</taxon>
        <taxon>Actinomycetota</taxon>
        <taxon>Actinomycetes</taxon>
        <taxon>Micromonosporales</taxon>
        <taxon>Micromonosporaceae</taxon>
    </lineage>
</organism>
<evidence type="ECO:0000313" key="2">
    <source>
        <dbReference type="Proteomes" id="UP001144280"/>
    </source>
</evidence>
<evidence type="ECO:0000313" key="1">
    <source>
        <dbReference type="EMBL" id="GLI03379.1"/>
    </source>
</evidence>
<dbReference type="EMBL" id="BSDI01000083">
    <property type="protein sequence ID" value="GLI03379.1"/>
    <property type="molecule type" value="Genomic_DNA"/>
</dbReference>
<dbReference type="RefSeq" id="WP_281905522.1">
    <property type="nucleotide sequence ID" value="NZ_BSDI01000083.1"/>
</dbReference>
<name>A0ABQ5R9F1_9ACTN</name>
<keyword evidence="2" id="KW-1185">Reference proteome</keyword>
<sequence length="299" mass="32587">MTQRADSRSPDSTGMFESLVVLDVPGKLFSVNLAAAYEKKKMLTISGDADAAFSWARQPPADVWHLYVGEKEPPEKRIRGVLLDLLKVDSYFQLRGTGIALGGRIGFDGDWRFGPAHAWAHASMSVDASVSWKPPQFAGELALHGDAGVEAFGAKVIAILDASVGAGGGRPWYLELLLHFELIVDLWFFIFHMDVDVPLRWGNRALPLPDPATPAVSSVGARHPKVAEDLPALHGRTIPPDSRPVVSFNRPVLDRGMVGTPNTGARPATWSGPGPSRRCWGMWPWRPATGSSPRRVLCR</sequence>
<reference evidence="1" key="1">
    <citation type="submission" date="2022-12" db="EMBL/GenBank/DDBJ databases">
        <title>New Phytohabitans aurantiacus sp. RD004123 nov., an actinomycete isolated from soil.</title>
        <authorList>
            <person name="Triningsih D.W."/>
            <person name="Harunari E."/>
            <person name="Igarashi Y."/>
        </authorList>
    </citation>
    <scope>NUCLEOTIDE SEQUENCE</scope>
    <source>
        <strain evidence="1">RD004123</strain>
    </source>
</reference>